<evidence type="ECO:0000313" key="2">
    <source>
        <dbReference type="Proteomes" id="UP000297527"/>
    </source>
</evidence>
<dbReference type="Proteomes" id="UP000297527">
    <property type="component" value="Unassembled WGS sequence"/>
</dbReference>
<organism evidence="1 2">
    <name type="scientific">Botryotinia convoluta</name>
    <dbReference type="NCBI Taxonomy" id="54673"/>
    <lineage>
        <taxon>Eukaryota</taxon>
        <taxon>Fungi</taxon>
        <taxon>Dikarya</taxon>
        <taxon>Ascomycota</taxon>
        <taxon>Pezizomycotina</taxon>
        <taxon>Leotiomycetes</taxon>
        <taxon>Helotiales</taxon>
        <taxon>Sclerotiniaceae</taxon>
        <taxon>Botryotinia</taxon>
    </lineage>
</organism>
<evidence type="ECO:0000313" key="1">
    <source>
        <dbReference type="EMBL" id="TGO54605.1"/>
    </source>
</evidence>
<name>A0A4Z1HZV8_9HELO</name>
<accession>A0A4Z1HZV8</accession>
<dbReference type="OrthoDB" id="10347650at2759"/>
<gene>
    <name evidence="1" type="ORF">BCON_0104g00010</name>
</gene>
<keyword evidence="2" id="KW-1185">Reference proteome</keyword>
<dbReference type="EMBL" id="PQXN01000104">
    <property type="protein sequence ID" value="TGO54605.1"/>
    <property type="molecule type" value="Genomic_DNA"/>
</dbReference>
<reference evidence="1 2" key="1">
    <citation type="submission" date="2017-12" db="EMBL/GenBank/DDBJ databases">
        <title>Comparative genomics of Botrytis spp.</title>
        <authorList>
            <person name="Valero-Jimenez C.A."/>
            <person name="Tapia P."/>
            <person name="Veloso J."/>
            <person name="Silva-Moreno E."/>
            <person name="Staats M."/>
            <person name="Valdes J.H."/>
            <person name="Van Kan J.A.L."/>
        </authorList>
    </citation>
    <scope>NUCLEOTIDE SEQUENCE [LARGE SCALE GENOMIC DNA]</scope>
    <source>
        <strain evidence="1 2">MUCL11595</strain>
    </source>
</reference>
<comment type="caution">
    <text evidence="1">The sequence shown here is derived from an EMBL/GenBank/DDBJ whole genome shotgun (WGS) entry which is preliminary data.</text>
</comment>
<sequence length="79" mass="8899">MPLHSIFAYEVLSQRQTPYTAEARYTAMKSAQAAVSRDMRSIAYRALAINCIEMPQDKLQLSPLQRRNVLVMTAGIIKA</sequence>
<dbReference type="AlphaFoldDB" id="A0A4Z1HZV8"/>
<proteinExistence type="predicted"/>
<protein>
    <submittedName>
        <fullName evidence="1">Uncharacterized protein</fullName>
    </submittedName>
</protein>